<dbReference type="InterPro" id="IPR013083">
    <property type="entry name" value="Znf_RING/FYVE/PHD"/>
</dbReference>
<dbReference type="InterPro" id="IPR000315">
    <property type="entry name" value="Znf_B-box"/>
</dbReference>
<feature type="domain" description="B box-type" evidence="7">
    <location>
        <begin position="283"/>
        <end position="343"/>
    </location>
</feature>
<evidence type="ECO:0000256" key="5">
    <source>
        <dbReference type="SAM" id="MobiDB-lite"/>
    </source>
</evidence>
<dbReference type="WBParaSite" id="MCU_011317-RA">
    <property type="protein sequence ID" value="MCU_011317-RA"/>
    <property type="gene ID" value="MCU_011317"/>
</dbReference>
<organism evidence="10">
    <name type="scientific">Mesocestoides corti</name>
    <name type="common">Flatworm</name>
    <dbReference type="NCBI Taxonomy" id="53468"/>
    <lineage>
        <taxon>Eukaryota</taxon>
        <taxon>Metazoa</taxon>
        <taxon>Spiralia</taxon>
        <taxon>Lophotrochozoa</taxon>
        <taxon>Platyhelminthes</taxon>
        <taxon>Cestoda</taxon>
        <taxon>Eucestoda</taxon>
        <taxon>Cyclophyllidea</taxon>
        <taxon>Mesocestoididae</taxon>
        <taxon>Mesocestoides</taxon>
    </lineage>
</organism>
<keyword evidence="1" id="KW-0479">Metal-binding</keyword>
<evidence type="ECO:0000256" key="4">
    <source>
        <dbReference type="PROSITE-ProRule" id="PRU00024"/>
    </source>
</evidence>
<feature type="domain" description="RING-type" evidence="6">
    <location>
        <begin position="14"/>
        <end position="105"/>
    </location>
</feature>
<feature type="region of interest" description="Disordered" evidence="5">
    <location>
        <begin position="510"/>
        <end position="534"/>
    </location>
</feature>
<protein>
    <submittedName>
        <fullName evidence="10">B box-type domain-containing protein</fullName>
    </submittedName>
</protein>
<name>A0A0R3U9L5_MESCO</name>
<reference evidence="10" key="2">
    <citation type="submission" date="2019-11" db="UniProtKB">
        <authorList>
            <consortium name="WormBaseParasite"/>
        </authorList>
    </citation>
    <scope>IDENTIFICATION</scope>
</reference>
<dbReference type="PROSITE" id="PS50119">
    <property type="entry name" value="ZF_BBOX"/>
    <property type="match status" value="1"/>
</dbReference>
<dbReference type="PANTHER" id="PTHR25462:SF296">
    <property type="entry name" value="MEIOTIC P26, ISOFORM F"/>
    <property type="match status" value="1"/>
</dbReference>
<dbReference type="Pfam" id="PF00643">
    <property type="entry name" value="zf-B_box"/>
    <property type="match status" value="1"/>
</dbReference>
<proteinExistence type="predicted"/>
<dbReference type="PROSITE" id="PS00518">
    <property type="entry name" value="ZF_RING_1"/>
    <property type="match status" value="1"/>
</dbReference>
<keyword evidence="3" id="KW-0862">Zinc</keyword>
<dbReference type="InterPro" id="IPR047153">
    <property type="entry name" value="TRIM45/56/19-like"/>
</dbReference>
<keyword evidence="9" id="KW-1185">Reference proteome</keyword>
<gene>
    <name evidence="8" type="ORF">MCOS_LOCUS3614</name>
</gene>
<dbReference type="SUPFAM" id="SSF57845">
    <property type="entry name" value="B-box zinc-binding domain"/>
    <property type="match status" value="1"/>
</dbReference>
<dbReference type="PROSITE" id="PS50089">
    <property type="entry name" value="ZF_RING_2"/>
    <property type="match status" value="1"/>
</dbReference>
<dbReference type="OrthoDB" id="9987040at2759"/>
<dbReference type="GO" id="GO:0008270">
    <property type="term" value="F:zinc ion binding"/>
    <property type="evidence" value="ECO:0007669"/>
    <property type="project" value="UniProtKB-KW"/>
</dbReference>
<feature type="compositionally biased region" description="Acidic residues" evidence="5">
    <location>
        <begin position="174"/>
        <end position="191"/>
    </location>
</feature>
<evidence type="ECO:0000313" key="10">
    <source>
        <dbReference type="WBParaSite" id="MCU_011317-RA"/>
    </source>
</evidence>
<evidence type="ECO:0000256" key="1">
    <source>
        <dbReference type="ARBA" id="ARBA00022723"/>
    </source>
</evidence>
<dbReference type="STRING" id="53468.A0A0R3U9L5"/>
<feature type="compositionally biased region" description="Polar residues" evidence="5">
    <location>
        <begin position="516"/>
        <end position="532"/>
    </location>
</feature>
<feature type="region of interest" description="Disordered" evidence="5">
    <location>
        <begin position="167"/>
        <end position="221"/>
    </location>
</feature>
<dbReference type="CDD" id="cd19756">
    <property type="entry name" value="Bbox2"/>
    <property type="match status" value="1"/>
</dbReference>
<evidence type="ECO:0000259" key="7">
    <source>
        <dbReference type="PROSITE" id="PS50119"/>
    </source>
</evidence>
<dbReference type="InterPro" id="IPR027370">
    <property type="entry name" value="Znf-RING_euk"/>
</dbReference>
<dbReference type="AlphaFoldDB" id="A0A0R3U9L5"/>
<dbReference type="GO" id="GO:0005654">
    <property type="term" value="C:nucleoplasm"/>
    <property type="evidence" value="ECO:0007669"/>
    <property type="project" value="TreeGrafter"/>
</dbReference>
<evidence type="ECO:0000256" key="3">
    <source>
        <dbReference type="ARBA" id="ARBA00022833"/>
    </source>
</evidence>
<dbReference type="InterPro" id="IPR017907">
    <property type="entry name" value="Znf_RING_CS"/>
</dbReference>
<dbReference type="GO" id="GO:0061630">
    <property type="term" value="F:ubiquitin protein ligase activity"/>
    <property type="evidence" value="ECO:0007669"/>
    <property type="project" value="TreeGrafter"/>
</dbReference>
<accession>A0A0R3U9L5</accession>
<dbReference type="Proteomes" id="UP000267029">
    <property type="component" value="Unassembled WGS sequence"/>
</dbReference>
<dbReference type="SUPFAM" id="SSF57850">
    <property type="entry name" value="RING/U-box"/>
    <property type="match status" value="1"/>
</dbReference>
<evidence type="ECO:0000313" key="8">
    <source>
        <dbReference type="EMBL" id="VDD77611.1"/>
    </source>
</evidence>
<evidence type="ECO:0000313" key="9">
    <source>
        <dbReference type="Proteomes" id="UP000267029"/>
    </source>
</evidence>
<dbReference type="Pfam" id="PF13445">
    <property type="entry name" value="zf-RING_UBOX"/>
    <property type="match status" value="1"/>
</dbReference>
<dbReference type="EMBL" id="UXSR01000883">
    <property type="protein sequence ID" value="VDD77611.1"/>
    <property type="molecule type" value="Genomic_DNA"/>
</dbReference>
<feature type="compositionally biased region" description="Basic residues" evidence="5">
    <location>
        <begin position="210"/>
        <end position="220"/>
    </location>
</feature>
<reference evidence="8 9" key="1">
    <citation type="submission" date="2018-10" db="EMBL/GenBank/DDBJ databases">
        <authorList>
            <consortium name="Pathogen Informatics"/>
        </authorList>
    </citation>
    <scope>NUCLEOTIDE SEQUENCE [LARGE SCALE GENOMIC DNA]</scope>
</reference>
<evidence type="ECO:0000256" key="2">
    <source>
        <dbReference type="ARBA" id="ARBA00022771"/>
    </source>
</evidence>
<dbReference type="Gene3D" id="3.30.160.60">
    <property type="entry name" value="Classic Zinc Finger"/>
    <property type="match status" value="1"/>
</dbReference>
<dbReference type="Gene3D" id="3.30.40.10">
    <property type="entry name" value="Zinc/RING finger domain, C3HC4 (zinc finger)"/>
    <property type="match status" value="1"/>
</dbReference>
<evidence type="ECO:0000259" key="6">
    <source>
        <dbReference type="PROSITE" id="PS50089"/>
    </source>
</evidence>
<dbReference type="SMART" id="SM00184">
    <property type="entry name" value="RING"/>
    <property type="match status" value="1"/>
</dbReference>
<keyword evidence="2 4" id="KW-0863">Zinc-finger</keyword>
<dbReference type="InterPro" id="IPR001841">
    <property type="entry name" value="Znf_RING"/>
</dbReference>
<sequence>MEIRRSLEANFLTCRVCNKSFTNPKVLSCMHTFCKPCLEQVFQQETLEAARKRRDLEQQLRSSGYSSTSSGSQYKGRWTRAFKANEHQYNVSRYSDDTIQCPVCSKKTTLPMSGIHGLPDDQMAGKLAGIVGKIPNYPVCDVCSSGNPAIYPEISLGDEAHCYQKMPNDRPWTDAEDGDTTSDLQSTDDEDAHCHNGGRQQRTSVGSRPRTTRRYNRSGQKKMTLNASDDELFSLSLGLKPAHPNEAVAACLECAKRLCDYCLQNHAKLAVIASHVIIKLDQLAKLSCPRHPRETKRFFCLTCGELVCLVCTFESSISDLNSGLGNDDSFQATGHADHDVLSIRQGLTSLEQSVNKSIFDCKQKAERLELILLGLRSCASNVLSLRCAINTAADSLIKSITEQKETLLQELDRDVGVPTDQLTSQCEAIAASLARWDELKTENDVMETLYNLHPVAALAEASLIRDRYHGLLKVLCDSLPRHDNWPKLIKEIDTLEHNFAQQTIFNSYDDIGGSETGNETDSSTATSNSLQKTSKRVRFAPPAEAVGMIPPSYNAHWTRRLGKFIPGEGVNLGRRATPGQLAAEAFAKREKLACKAVQASPTDINGRPLPAERDARRHRAIQVDLRPTNQNETSIQTEPCTVSAVNRVKMDSGTQYQSSDINTPLSFFRSSKQITVQK</sequence>
<dbReference type="PANTHER" id="PTHR25462">
    <property type="entry name" value="BONUS, ISOFORM C-RELATED"/>
    <property type="match status" value="1"/>
</dbReference>